<evidence type="ECO:0000313" key="2">
    <source>
        <dbReference type="EMBL" id="CEJ58896.1"/>
    </source>
</evidence>
<proteinExistence type="predicted"/>
<evidence type="ECO:0008006" key="4">
    <source>
        <dbReference type="Google" id="ProtNLM"/>
    </source>
</evidence>
<dbReference type="Pfam" id="PF12716">
    <property type="entry name" value="Apq12"/>
    <property type="match status" value="1"/>
</dbReference>
<evidence type="ECO:0000313" key="3">
    <source>
        <dbReference type="Proteomes" id="UP000042958"/>
    </source>
</evidence>
<dbReference type="Proteomes" id="UP000042958">
    <property type="component" value="Unassembled WGS sequence"/>
</dbReference>
<name>A0A0F7TSV4_PENBI</name>
<dbReference type="OrthoDB" id="3559694at2759"/>
<dbReference type="AlphaFoldDB" id="A0A0F7TSV4"/>
<reference evidence="3" key="1">
    <citation type="journal article" date="2015" name="Genome Announc.">
        <title>Draft genome sequence of the fungus Penicillium brasilianum MG11.</title>
        <authorList>
            <person name="Horn F."/>
            <person name="Linde J."/>
            <person name="Mattern D.J."/>
            <person name="Walther G."/>
            <person name="Guthke R."/>
            <person name="Brakhage A.A."/>
            <person name="Valiante V."/>
        </authorList>
    </citation>
    <scope>NUCLEOTIDE SEQUENCE [LARGE SCALE GENOMIC DNA]</scope>
    <source>
        <strain evidence="3">MG11</strain>
    </source>
</reference>
<organism evidence="2 3">
    <name type="scientific">Penicillium brasilianum</name>
    <dbReference type="NCBI Taxonomy" id="104259"/>
    <lineage>
        <taxon>Eukaryota</taxon>
        <taxon>Fungi</taxon>
        <taxon>Dikarya</taxon>
        <taxon>Ascomycota</taxon>
        <taxon>Pezizomycotina</taxon>
        <taxon>Eurotiomycetes</taxon>
        <taxon>Eurotiomycetidae</taxon>
        <taxon>Eurotiales</taxon>
        <taxon>Aspergillaceae</taxon>
        <taxon>Penicillium</taxon>
    </lineage>
</organism>
<sequence>MDHLPEPLQAILTNATSTYLRSTAHSQLTTHLSTIRTTIVDPYLLAPLSHLLAATLGSTTMPDFMSALVLAGILLVSLIILDYIRRFVVWWVMWWVRFIVRLVFWGSVIGVSVYVWNVGGEQAVQDAGKIWGFLMGFLEEGVAIVEGSGAGAKGKGGLSRWL</sequence>
<accession>A0A0F7TSV4</accession>
<evidence type="ECO:0000256" key="1">
    <source>
        <dbReference type="SAM" id="Phobius"/>
    </source>
</evidence>
<gene>
    <name evidence="2" type="ORF">PMG11_07541</name>
</gene>
<keyword evidence="1" id="KW-1133">Transmembrane helix</keyword>
<dbReference type="EMBL" id="CDHK01000006">
    <property type="protein sequence ID" value="CEJ58896.1"/>
    <property type="molecule type" value="Genomic_DNA"/>
</dbReference>
<protein>
    <recommendedName>
        <fullName evidence="4">Nuclear pore assembly and biogenesis-domain-containing protein</fullName>
    </recommendedName>
</protein>
<feature type="transmembrane region" description="Helical" evidence="1">
    <location>
        <begin position="64"/>
        <end position="84"/>
    </location>
</feature>
<dbReference type="InterPro" id="IPR024316">
    <property type="entry name" value="APQ12"/>
</dbReference>
<keyword evidence="1" id="KW-0472">Membrane</keyword>
<feature type="transmembrane region" description="Helical" evidence="1">
    <location>
        <begin position="96"/>
        <end position="116"/>
    </location>
</feature>
<keyword evidence="1" id="KW-0812">Transmembrane</keyword>
<keyword evidence="3" id="KW-1185">Reference proteome</keyword>